<dbReference type="EMBL" id="UGYW01000002">
    <property type="protein sequence ID" value="SUJ24395.1"/>
    <property type="molecule type" value="Genomic_DNA"/>
</dbReference>
<dbReference type="Proteomes" id="UP000254893">
    <property type="component" value="Unassembled WGS sequence"/>
</dbReference>
<dbReference type="AlphaFoldDB" id="A0A380CMI7"/>
<name>A0A380CMI7_SPHSI</name>
<evidence type="ECO:0000313" key="1">
    <source>
        <dbReference type="EMBL" id="SUJ24395.1"/>
    </source>
</evidence>
<proteinExistence type="predicted"/>
<gene>
    <name evidence="1" type="ORF">NCTC11388_03524</name>
</gene>
<accession>A0A380CMI7</accession>
<evidence type="ECO:0000313" key="2">
    <source>
        <dbReference type="Proteomes" id="UP000254893"/>
    </source>
</evidence>
<protein>
    <submittedName>
        <fullName evidence="1">Uncharacterized protein</fullName>
    </submittedName>
</protein>
<sequence>MKDSGLYRFLFFFLLVICTSVKSFGQSNLLDIQITIDTKNKEIIQILTEIHKNYGLSMSYDEQIFNKNLLLWKDF</sequence>
<organism evidence="1 2">
    <name type="scientific">Sphingobacterium spiritivorum</name>
    <name type="common">Flavobacterium spiritivorum</name>
    <dbReference type="NCBI Taxonomy" id="258"/>
    <lineage>
        <taxon>Bacteria</taxon>
        <taxon>Pseudomonadati</taxon>
        <taxon>Bacteroidota</taxon>
        <taxon>Sphingobacteriia</taxon>
        <taxon>Sphingobacteriales</taxon>
        <taxon>Sphingobacteriaceae</taxon>
        <taxon>Sphingobacterium</taxon>
    </lineage>
</organism>
<reference evidence="1 2" key="1">
    <citation type="submission" date="2018-06" db="EMBL/GenBank/DDBJ databases">
        <authorList>
            <consortium name="Pathogen Informatics"/>
            <person name="Doyle S."/>
        </authorList>
    </citation>
    <scope>NUCLEOTIDE SEQUENCE [LARGE SCALE GENOMIC DNA]</scope>
    <source>
        <strain evidence="1 2">NCTC11388</strain>
    </source>
</reference>